<dbReference type="SUPFAM" id="SSF57667">
    <property type="entry name" value="beta-beta-alpha zinc fingers"/>
    <property type="match status" value="1"/>
</dbReference>
<dbReference type="FunFam" id="3.30.160.60:FF:000576">
    <property type="entry name" value="C2H2 transcription factor (AmdX)"/>
    <property type="match status" value="1"/>
</dbReference>
<reference evidence="10" key="1">
    <citation type="submission" date="2022-11" db="EMBL/GenBank/DDBJ databases">
        <authorList>
            <person name="Scott C."/>
            <person name="Bruce N."/>
        </authorList>
    </citation>
    <scope>NUCLEOTIDE SEQUENCE</scope>
</reference>
<sequence length="419" mass="44883">MNDSGVNIDKTPTMPNSNTSPNASTITVNTTKTPAANFPPPKTDKPRPHVCATCQRSFARLEHLKRHERSHTKEKPFACPECTRCFARRDLLLRHQQKLHQTTTPSSRPRNRRESAASANPVQSRARKNSIAGPSAAAAAANAAASMRPRANTISHVDVQMLAAANASVARAMPSHNRHPSLAGLPLHHNIDNLFGGMSVAMGQRGINPHGLPKLETGQLNQMDFSGGLRTAPPMPFSNDQHLDDTIDWLSGFDHQMSFHHPNENAVDGSSPSAISSTSQSGLSDVMLDGSNHPAPVGTSSMWQPTSMGPPQMPNPFALDLNSSVFPDLMNGSPISPQPASQKLNDAYFSTPPSSLTSLSPTLVNGITASQNINQALSFNNAPETPTSLANGGNGNTQQATAPEHSRSHPKRHCKRPQP</sequence>
<dbReference type="GO" id="GO:0000981">
    <property type="term" value="F:DNA-binding transcription factor activity, RNA polymerase II-specific"/>
    <property type="evidence" value="ECO:0007669"/>
    <property type="project" value="InterPro"/>
</dbReference>
<keyword evidence="2" id="KW-0479">Metal-binding</keyword>
<dbReference type="SMART" id="SM00355">
    <property type="entry name" value="ZnF_C2H2"/>
    <property type="match status" value="2"/>
</dbReference>
<feature type="compositionally biased region" description="Polar residues" evidence="8">
    <location>
        <begin position="13"/>
        <end position="24"/>
    </location>
</feature>
<feature type="domain" description="C2H2-type" evidence="9">
    <location>
        <begin position="49"/>
        <end position="76"/>
    </location>
</feature>
<protein>
    <recommendedName>
        <fullName evidence="9">C2H2-type domain-containing protein</fullName>
    </recommendedName>
</protein>
<feature type="region of interest" description="Disordered" evidence="8">
    <location>
        <begin position="264"/>
        <end position="291"/>
    </location>
</feature>
<dbReference type="PROSITE" id="PS50157">
    <property type="entry name" value="ZINC_FINGER_C2H2_2"/>
    <property type="match status" value="2"/>
</dbReference>
<dbReference type="PANTHER" id="PTHR40626">
    <property type="entry name" value="MIP31509P"/>
    <property type="match status" value="1"/>
</dbReference>
<proteinExistence type="predicted"/>
<gene>
    <name evidence="10" type="ORF">PPNO1_LOCUS8587</name>
</gene>
<dbReference type="InterPro" id="IPR013087">
    <property type="entry name" value="Znf_C2H2_type"/>
</dbReference>
<evidence type="ECO:0000313" key="11">
    <source>
        <dbReference type="Proteomes" id="UP000838763"/>
    </source>
</evidence>
<evidence type="ECO:0000256" key="8">
    <source>
        <dbReference type="SAM" id="MobiDB-lite"/>
    </source>
</evidence>
<evidence type="ECO:0000256" key="6">
    <source>
        <dbReference type="ARBA" id="ARBA00023242"/>
    </source>
</evidence>
<dbReference type="PANTHER" id="PTHR40626:SF13">
    <property type="entry name" value="RESPIRATION FACTOR 2-RELATED"/>
    <property type="match status" value="1"/>
</dbReference>
<evidence type="ECO:0000256" key="5">
    <source>
        <dbReference type="ARBA" id="ARBA00022833"/>
    </source>
</evidence>
<comment type="subcellular location">
    <subcellularLocation>
        <location evidence="1">Nucleus</location>
    </subcellularLocation>
</comment>
<dbReference type="OrthoDB" id="6077919at2759"/>
<dbReference type="Pfam" id="PF00096">
    <property type="entry name" value="zf-C2H2"/>
    <property type="match status" value="2"/>
</dbReference>
<feature type="compositionally biased region" description="Polar residues" evidence="8">
    <location>
        <begin position="379"/>
        <end position="401"/>
    </location>
</feature>
<dbReference type="Proteomes" id="UP000838763">
    <property type="component" value="Unassembled WGS sequence"/>
</dbReference>
<keyword evidence="3" id="KW-0677">Repeat</keyword>
<evidence type="ECO:0000256" key="4">
    <source>
        <dbReference type="ARBA" id="ARBA00022771"/>
    </source>
</evidence>
<keyword evidence="11" id="KW-1185">Reference proteome</keyword>
<evidence type="ECO:0000313" key="10">
    <source>
        <dbReference type="EMBL" id="CAI4219016.1"/>
    </source>
</evidence>
<feature type="compositionally biased region" description="Basic residues" evidence="8">
    <location>
        <begin position="408"/>
        <end position="419"/>
    </location>
</feature>
<dbReference type="Gene3D" id="3.30.160.60">
    <property type="entry name" value="Classic Zinc Finger"/>
    <property type="match status" value="2"/>
</dbReference>
<dbReference type="PROSITE" id="PS00028">
    <property type="entry name" value="ZINC_FINGER_C2H2_1"/>
    <property type="match status" value="2"/>
</dbReference>
<evidence type="ECO:0000256" key="2">
    <source>
        <dbReference type="ARBA" id="ARBA00022723"/>
    </source>
</evidence>
<keyword evidence="5" id="KW-0862">Zinc</keyword>
<evidence type="ECO:0000256" key="1">
    <source>
        <dbReference type="ARBA" id="ARBA00004123"/>
    </source>
</evidence>
<feature type="domain" description="C2H2-type" evidence="9">
    <location>
        <begin position="77"/>
        <end position="105"/>
    </location>
</feature>
<comment type="caution">
    <text evidence="10">The sequence shown here is derived from an EMBL/GenBank/DDBJ whole genome shotgun (WGS) entry which is preliminary data.</text>
</comment>
<organism evidence="10 11">
    <name type="scientific">Parascedosporium putredinis</name>
    <dbReference type="NCBI Taxonomy" id="1442378"/>
    <lineage>
        <taxon>Eukaryota</taxon>
        <taxon>Fungi</taxon>
        <taxon>Dikarya</taxon>
        <taxon>Ascomycota</taxon>
        <taxon>Pezizomycotina</taxon>
        <taxon>Sordariomycetes</taxon>
        <taxon>Hypocreomycetidae</taxon>
        <taxon>Microascales</taxon>
        <taxon>Microascaceae</taxon>
        <taxon>Parascedosporium</taxon>
    </lineage>
</organism>
<accession>A0A9P1HB58</accession>
<feature type="region of interest" description="Disordered" evidence="8">
    <location>
        <begin position="1"/>
        <end position="24"/>
    </location>
</feature>
<feature type="compositionally biased region" description="Low complexity" evidence="8">
    <location>
        <begin position="270"/>
        <end position="281"/>
    </location>
</feature>
<evidence type="ECO:0000256" key="7">
    <source>
        <dbReference type="PROSITE-ProRule" id="PRU00042"/>
    </source>
</evidence>
<feature type="region of interest" description="Disordered" evidence="8">
    <location>
        <begin position="379"/>
        <end position="419"/>
    </location>
</feature>
<dbReference type="InterPro" id="IPR036236">
    <property type="entry name" value="Znf_C2H2_sf"/>
</dbReference>
<evidence type="ECO:0000256" key="3">
    <source>
        <dbReference type="ARBA" id="ARBA00022737"/>
    </source>
</evidence>
<evidence type="ECO:0000259" key="9">
    <source>
        <dbReference type="PROSITE" id="PS50157"/>
    </source>
</evidence>
<name>A0A9P1HB58_9PEZI</name>
<keyword evidence="4 7" id="KW-0863">Zinc-finger</keyword>
<dbReference type="InterPro" id="IPR051059">
    <property type="entry name" value="VerF-like"/>
</dbReference>
<keyword evidence="6" id="KW-0539">Nucleus</keyword>
<feature type="region of interest" description="Disordered" evidence="8">
    <location>
        <begin position="98"/>
        <end position="134"/>
    </location>
</feature>
<dbReference type="GO" id="GO:0000785">
    <property type="term" value="C:chromatin"/>
    <property type="evidence" value="ECO:0007669"/>
    <property type="project" value="TreeGrafter"/>
</dbReference>
<dbReference type="EMBL" id="CALLCH030000019">
    <property type="protein sequence ID" value="CAI4219016.1"/>
    <property type="molecule type" value="Genomic_DNA"/>
</dbReference>
<dbReference type="GO" id="GO:0008270">
    <property type="term" value="F:zinc ion binding"/>
    <property type="evidence" value="ECO:0007669"/>
    <property type="project" value="UniProtKB-KW"/>
</dbReference>
<dbReference type="GO" id="GO:0000978">
    <property type="term" value="F:RNA polymerase II cis-regulatory region sequence-specific DNA binding"/>
    <property type="evidence" value="ECO:0007669"/>
    <property type="project" value="InterPro"/>
</dbReference>
<dbReference type="AlphaFoldDB" id="A0A9P1HB58"/>
<dbReference type="GO" id="GO:0005634">
    <property type="term" value="C:nucleus"/>
    <property type="evidence" value="ECO:0007669"/>
    <property type="project" value="UniProtKB-SubCell"/>
</dbReference>
<dbReference type="FunFam" id="3.30.160.60:FF:000343">
    <property type="entry name" value="C2H2 transcription factor (AmdX)"/>
    <property type="match status" value="1"/>
</dbReference>